<keyword evidence="1" id="KW-1133">Transmembrane helix</keyword>
<feature type="transmembrane region" description="Helical" evidence="1">
    <location>
        <begin position="43"/>
        <end position="63"/>
    </location>
</feature>
<keyword evidence="1" id="KW-0472">Membrane</keyword>
<comment type="caution">
    <text evidence="2">The sequence shown here is derived from an EMBL/GenBank/DDBJ whole genome shotgun (WGS) entry which is preliminary data.</text>
</comment>
<accession>A0A9P6GQQ3</accession>
<keyword evidence="3" id="KW-1185">Reference proteome</keyword>
<evidence type="ECO:0000313" key="2">
    <source>
        <dbReference type="EMBL" id="KAF9739395.1"/>
    </source>
</evidence>
<keyword evidence="1" id="KW-0812">Transmembrane</keyword>
<organism evidence="2 3">
    <name type="scientific">Paraphaeosphaeria minitans</name>
    <dbReference type="NCBI Taxonomy" id="565426"/>
    <lineage>
        <taxon>Eukaryota</taxon>
        <taxon>Fungi</taxon>
        <taxon>Dikarya</taxon>
        <taxon>Ascomycota</taxon>
        <taxon>Pezizomycotina</taxon>
        <taxon>Dothideomycetes</taxon>
        <taxon>Pleosporomycetidae</taxon>
        <taxon>Pleosporales</taxon>
        <taxon>Massarineae</taxon>
        <taxon>Didymosphaeriaceae</taxon>
        <taxon>Paraphaeosphaeria</taxon>
    </lineage>
</organism>
<feature type="transmembrane region" description="Helical" evidence="1">
    <location>
        <begin position="383"/>
        <end position="407"/>
    </location>
</feature>
<feature type="transmembrane region" description="Helical" evidence="1">
    <location>
        <begin position="83"/>
        <end position="103"/>
    </location>
</feature>
<reference evidence="2" key="1">
    <citation type="journal article" date="2020" name="Mol. Plant Microbe Interact.">
        <title>Genome Sequence of the Biocontrol Agent Coniothyrium minitans strain Conio (IMI 134523).</title>
        <authorList>
            <person name="Patel D."/>
            <person name="Shittu T.A."/>
            <person name="Baroncelli R."/>
            <person name="Muthumeenakshi S."/>
            <person name="Osborne T.H."/>
            <person name="Janganan T.K."/>
            <person name="Sreenivasaprasad S."/>
        </authorList>
    </citation>
    <scope>NUCLEOTIDE SEQUENCE</scope>
    <source>
        <strain evidence="2">Conio</strain>
    </source>
</reference>
<dbReference type="OrthoDB" id="3478299at2759"/>
<dbReference type="EMBL" id="WJXW01000002">
    <property type="protein sequence ID" value="KAF9739395.1"/>
    <property type="molecule type" value="Genomic_DNA"/>
</dbReference>
<name>A0A9P6GQQ3_9PLEO</name>
<feature type="transmembrane region" description="Helical" evidence="1">
    <location>
        <begin position="486"/>
        <end position="507"/>
    </location>
</feature>
<dbReference type="Proteomes" id="UP000756921">
    <property type="component" value="Unassembled WGS sequence"/>
</dbReference>
<sequence length="615" mass="66695">MARTQSSYFQKHGNKKARTPKFHSLFTRFPDGGRIPFKQVASATWISTTALLIGIGFVIAVAFSADGRPTKSNTWYEYAPTFIALGAVLIRGALAGLLGIALYQNLWQNIAAPVLDNGESLLGTKKQDGIPLKRIESLHLASRLAVGMFGYPSFKAGWMIGVLGLAVTSAVQPVLQSAITVRSEIEIVQTGIAIYHPQFNGSLAQSDSAVMLAGAATTIPRRSAIAALMGEHSSLRYTDANVIGFANFGPVRYLDVACKMEAIPGKETNEYGWDVYNFTYRYPDAEKLPDSDPKYDLTQFRDVSNVLVLYEGVDVQTALKSKIEVQAFMFNNTHYLKHLCTAQTAVGSCNTRIEGGTGSMGGLTCVKDRFINLDSYMDKDLSFYGPAGGVMALFASFLEVFVGKAVLDIHGKLNFGRSLFMLGTMVVDTDTALVMPADLLSHMQRVLWVTPLLEKTGSPEQAALNVTMSVSDEHNVIVYQVNKPRVISTVAVVFLIGLGCLVYLSLWSSRVCGRLVRDSLVHSLTVAGPNGPAIHGACLASLEEILHKAGDEKLKFGTILEATDSLSGHLGFAGEHYLPATFHGTSMMSIGKPVPGRWYGGIGDLRNRKSNESRI</sequence>
<dbReference type="AlphaFoldDB" id="A0A9P6GQQ3"/>
<proteinExistence type="predicted"/>
<evidence type="ECO:0000313" key="3">
    <source>
        <dbReference type="Proteomes" id="UP000756921"/>
    </source>
</evidence>
<evidence type="ECO:0000256" key="1">
    <source>
        <dbReference type="SAM" id="Phobius"/>
    </source>
</evidence>
<gene>
    <name evidence="2" type="ORF">PMIN01_02029</name>
</gene>
<protein>
    <submittedName>
        <fullName evidence="2">Uncharacterized protein</fullName>
    </submittedName>
</protein>